<name>A0ABW8J6P7_9GAMM</name>
<gene>
    <name evidence="1" type="ORF">ISP25_11590</name>
</gene>
<dbReference type="InterPro" id="IPR019621">
    <property type="entry name" value="DUF2491"/>
</dbReference>
<dbReference type="EMBL" id="JADIKK010000008">
    <property type="protein sequence ID" value="MFK2877712.1"/>
    <property type="molecule type" value="Genomic_DNA"/>
</dbReference>
<dbReference type="Pfam" id="PF10679">
    <property type="entry name" value="DUF2491"/>
    <property type="match status" value="1"/>
</dbReference>
<protein>
    <submittedName>
        <fullName evidence="1">DUF2491 family protein</fullName>
    </submittedName>
</protein>
<keyword evidence="2" id="KW-1185">Reference proteome</keyword>
<comment type="caution">
    <text evidence="1">The sequence shown here is derived from an EMBL/GenBank/DDBJ whole genome shotgun (WGS) entry which is preliminary data.</text>
</comment>
<reference evidence="1 2" key="1">
    <citation type="submission" date="2020-10" db="EMBL/GenBank/DDBJ databases">
        <title>Phylogeny of dyella-like bacteria.</title>
        <authorList>
            <person name="Fu J."/>
        </authorList>
    </citation>
    <scope>NUCLEOTIDE SEQUENCE [LARGE SCALE GENOMIC DNA]</scope>
    <source>
        <strain evidence="1 2">KACC 19113</strain>
    </source>
</reference>
<evidence type="ECO:0000313" key="2">
    <source>
        <dbReference type="Proteomes" id="UP001620339"/>
    </source>
</evidence>
<accession>A0ABW8J6P7</accession>
<dbReference type="Proteomes" id="UP001620339">
    <property type="component" value="Unassembled WGS sequence"/>
</dbReference>
<dbReference type="RefSeq" id="WP_404614050.1">
    <property type="nucleotide sequence ID" value="NZ_JADIKK010000008.1"/>
</dbReference>
<proteinExistence type="predicted"/>
<organism evidence="1 2">
    <name type="scientific">Rhodanobacter hydrolyticus</name>
    <dbReference type="NCBI Taxonomy" id="2250595"/>
    <lineage>
        <taxon>Bacteria</taxon>
        <taxon>Pseudomonadati</taxon>
        <taxon>Pseudomonadota</taxon>
        <taxon>Gammaproteobacteria</taxon>
        <taxon>Lysobacterales</taxon>
        <taxon>Rhodanobacteraceae</taxon>
        <taxon>Rhodanobacter</taxon>
    </lineage>
</organism>
<sequence>MFGNLFGKKAEASTAAGASRGLGGFRLGGAVVVDALLFKANAGAFGFEPPAGDQPIEALGTVDLGGGTFLYRWYVEDDAWYQVKATAGQVDEIKLFVFADTINPPTVDAFRQWVEPASDLGKPALTFNGRTYSRVWGDGAANAWAPPIVYDESVTHPAGGPDDFTMTHYSMLYEREVEGLPGRFEYLFVTAEDYGPNNFDVVYSLGTDVSDADLSMT</sequence>
<evidence type="ECO:0000313" key="1">
    <source>
        <dbReference type="EMBL" id="MFK2877712.1"/>
    </source>
</evidence>